<dbReference type="SUPFAM" id="SSF69705">
    <property type="entry name" value="Transcription factor NusA, N-terminal domain"/>
    <property type="match status" value="1"/>
</dbReference>
<dbReference type="Pfam" id="PF26594">
    <property type="entry name" value="KH_NusA_2nd"/>
    <property type="match status" value="1"/>
</dbReference>
<dbReference type="Proteomes" id="UP000244016">
    <property type="component" value="Unassembled WGS sequence"/>
</dbReference>
<dbReference type="InterPro" id="IPR003029">
    <property type="entry name" value="S1_domain"/>
</dbReference>
<evidence type="ECO:0000256" key="6">
    <source>
        <dbReference type="ARBA" id="ARBA00023163"/>
    </source>
</evidence>
<dbReference type="GO" id="GO:0006353">
    <property type="term" value="P:DNA-templated transcription termination"/>
    <property type="evidence" value="ECO:0007669"/>
    <property type="project" value="UniProtKB-UniRule"/>
</dbReference>
<comment type="caution">
    <text evidence="10">The sequence shown here is derived from an EMBL/GenBank/DDBJ whole genome shotgun (WGS) entry which is preliminary data.</text>
</comment>
<dbReference type="EMBL" id="PEBW01000002">
    <property type="protein sequence ID" value="PTQ52628.1"/>
    <property type="molecule type" value="Genomic_DNA"/>
</dbReference>
<evidence type="ECO:0000256" key="5">
    <source>
        <dbReference type="ARBA" id="ARBA00023015"/>
    </source>
</evidence>
<organism evidence="10 11">
    <name type="scientific">Brockia lithotrophica</name>
    <dbReference type="NCBI Taxonomy" id="933949"/>
    <lineage>
        <taxon>Bacteria</taxon>
        <taxon>Bacillati</taxon>
        <taxon>Bacillota</taxon>
        <taxon>Bacilli</taxon>
        <taxon>Bacillales</taxon>
        <taxon>Bacillales Family X. Incertae Sedis</taxon>
        <taxon>Brockia</taxon>
    </lineage>
</organism>
<dbReference type="InterPro" id="IPR025249">
    <property type="entry name" value="TF_NusA_KH_1st"/>
</dbReference>
<feature type="region of interest" description="Disordered" evidence="8">
    <location>
        <begin position="344"/>
        <end position="390"/>
    </location>
</feature>
<proteinExistence type="inferred from homology"/>
<dbReference type="GO" id="GO:0005829">
    <property type="term" value="C:cytosol"/>
    <property type="evidence" value="ECO:0007669"/>
    <property type="project" value="TreeGrafter"/>
</dbReference>
<dbReference type="SMART" id="SM00316">
    <property type="entry name" value="S1"/>
    <property type="match status" value="1"/>
</dbReference>
<evidence type="ECO:0000256" key="1">
    <source>
        <dbReference type="ARBA" id="ARBA00022472"/>
    </source>
</evidence>
<dbReference type="PROSITE" id="PS50084">
    <property type="entry name" value="KH_TYPE_1"/>
    <property type="match status" value="1"/>
</dbReference>
<dbReference type="PANTHER" id="PTHR22648">
    <property type="entry name" value="TRANSCRIPTION TERMINATION FACTOR NUSA"/>
    <property type="match status" value="1"/>
</dbReference>
<comment type="subcellular location">
    <subcellularLocation>
        <location evidence="7">Cytoplasm</location>
    </subcellularLocation>
</comment>
<comment type="subunit">
    <text evidence="7">Monomer. Binds directly to the core enzyme of the DNA-dependent RNA polymerase and to nascent RNA.</text>
</comment>
<dbReference type="Gene3D" id="3.30.1480.10">
    <property type="entry name" value="NusA, N-terminal domain"/>
    <property type="match status" value="1"/>
</dbReference>
<dbReference type="Gene3D" id="3.30.300.20">
    <property type="match status" value="2"/>
</dbReference>
<dbReference type="InterPro" id="IPR009019">
    <property type="entry name" value="KH_sf_prok-type"/>
</dbReference>
<gene>
    <name evidence="7" type="primary">nusA</name>
    <name evidence="10" type="ORF">BLITH_0807</name>
</gene>
<dbReference type="InterPro" id="IPR013735">
    <property type="entry name" value="TF_NusA_N"/>
</dbReference>
<evidence type="ECO:0000256" key="8">
    <source>
        <dbReference type="SAM" id="MobiDB-lite"/>
    </source>
</evidence>
<dbReference type="Pfam" id="PF08529">
    <property type="entry name" value="NusA_N"/>
    <property type="match status" value="1"/>
</dbReference>
<feature type="compositionally biased region" description="Low complexity" evidence="8">
    <location>
        <begin position="356"/>
        <end position="379"/>
    </location>
</feature>
<evidence type="ECO:0000256" key="7">
    <source>
        <dbReference type="HAMAP-Rule" id="MF_00945"/>
    </source>
</evidence>
<dbReference type="GO" id="GO:0003723">
    <property type="term" value="F:RNA binding"/>
    <property type="evidence" value="ECO:0007669"/>
    <property type="project" value="UniProtKB-UniRule"/>
</dbReference>
<comment type="function">
    <text evidence="7">Participates in both transcription termination and antitermination.</text>
</comment>
<accession>A0A2T5G916</accession>
<evidence type="ECO:0000256" key="4">
    <source>
        <dbReference type="ARBA" id="ARBA00022884"/>
    </source>
</evidence>
<dbReference type="FunFam" id="3.30.300.20:FF:000002">
    <property type="entry name" value="Transcription termination/antitermination protein NusA"/>
    <property type="match status" value="1"/>
</dbReference>
<dbReference type="InterPro" id="IPR036555">
    <property type="entry name" value="NusA_N_sf"/>
</dbReference>
<keyword evidence="6 7" id="KW-0804">Transcription</keyword>
<dbReference type="AlphaFoldDB" id="A0A2T5G916"/>
<dbReference type="InterPro" id="IPR030842">
    <property type="entry name" value="TF_NusA_bacterial"/>
</dbReference>
<dbReference type="InterPro" id="IPR058582">
    <property type="entry name" value="KH_NusA_2nd"/>
</dbReference>
<evidence type="ECO:0000313" key="11">
    <source>
        <dbReference type="Proteomes" id="UP000244016"/>
    </source>
</evidence>
<dbReference type="Gene3D" id="2.40.50.140">
    <property type="entry name" value="Nucleic acid-binding proteins"/>
    <property type="match status" value="1"/>
</dbReference>
<dbReference type="GO" id="GO:0003700">
    <property type="term" value="F:DNA-binding transcription factor activity"/>
    <property type="evidence" value="ECO:0007669"/>
    <property type="project" value="InterPro"/>
</dbReference>
<protein>
    <recommendedName>
        <fullName evidence="7">Transcription termination/antitermination protein NusA</fullName>
    </recommendedName>
</protein>
<name>A0A2T5G916_9BACL</name>
<dbReference type="InterPro" id="IPR010213">
    <property type="entry name" value="TF_NusA"/>
</dbReference>
<feature type="domain" description="S1 motif" evidence="9">
    <location>
        <begin position="138"/>
        <end position="202"/>
    </location>
</feature>
<keyword evidence="2 7" id="KW-0963">Cytoplasm</keyword>
<comment type="similarity">
    <text evidence="7">Belongs to the NusA family.</text>
</comment>
<sequence length="390" mass="42702">MRGINADFLEALDLLEREKGISREALLDAVRQALVAAYKKHYHGNPNVRVDIDERAGTLRVVALKRVVETVEDPSTEISLEEARRIDPSVSPEDTLEVEVTPQNFGRVAAQTAKHVVTQRLREAERELLYEMYAPRVGELLTGTARREDARYVYVDLGRGEGLLPRNELLPGETYRPGERVKAVLAKVERTSKGPLLYLSRTAPEMLKRLLEREVPEIASGIVEIRAVSREPGERSKVAVYSRHPHVDPIGTCVGPKGARILAVSEELGGERIDVIRYSPDPAEFIKNALSPARVSDVRFLGERVARVIVPDDQFSLAIGRRGQNARLAARLTGYKIDIRSESDAADVDGQEEVPVAGGSAASREGSSSGEVVESLGEGDFSNADGGVQA</sequence>
<dbReference type="FunFam" id="3.30.300.20:FF:000005">
    <property type="entry name" value="Transcription termination/antitermination protein NusA"/>
    <property type="match status" value="1"/>
</dbReference>
<evidence type="ECO:0000259" key="9">
    <source>
        <dbReference type="PROSITE" id="PS50126"/>
    </source>
</evidence>
<reference evidence="10 11" key="1">
    <citation type="submission" date="2017-08" db="EMBL/GenBank/DDBJ databases">
        <title>Burning lignite coal seam in the remote Altai Mountains harbors a hydrogen-driven thermophilic microbial community.</title>
        <authorList>
            <person name="Kadnikov V.V."/>
            <person name="Mardanov A.V."/>
            <person name="Ivasenko D."/>
            <person name="Beletsky A.V."/>
            <person name="Karnachuk O.V."/>
            <person name="Ravin N.V."/>
        </authorList>
    </citation>
    <scope>NUCLEOTIDE SEQUENCE [LARGE SCALE GENOMIC DNA]</scope>
    <source>
        <strain evidence="10">AL31</strain>
    </source>
</reference>
<keyword evidence="5 7" id="KW-0805">Transcription regulation</keyword>
<evidence type="ECO:0000313" key="10">
    <source>
        <dbReference type="EMBL" id="PTQ52628.1"/>
    </source>
</evidence>
<dbReference type="CDD" id="cd04455">
    <property type="entry name" value="S1_NusA"/>
    <property type="match status" value="1"/>
</dbReference>
<evidence type="ECO:0000256" key="3">
    <source>
        <dbReference type="ARBA" id="ARBA00022814"/>
    </source>
</evidence>
<dbReference type="CDD" id="cd02134">
    <property type="entry name" value="KH-II_NusA_rpt1"/>
    <property type="match status" value="1"/>
</dbReference>
<dbReference type="PANTHER" id="PTHR22648:SF0">
    <property type="entry name" value="TRANSCRIPTION TERMINATION_ANTITERMINATION PROTEIN NUSA"/>
    <property type="match status" value="1"/>
</dbReference>
<keyword evidence="3 7" id="KW-0889">Transcription antitermination</keyword>
<dbReference type="CDD" id="cd22529">
    <property type="entry name" value="KH-II_NusA_rpt2"/>
    <property type="match status" value="1"/>
</dbReference>
<dbReference type="HAMAP" id="MF_00945_B">
    <property type="entry name" value="NusA_B"/>
    <property type="match status" value="1"/>
</dbReference>
<dbReference type="InterPro" id="IPR012340">
    <property type="entry name" value="NA-bd_OB-fold"/>
</dbReference>
<keyword evidence="1 7" id="KW-0806">Transcription termination</keyword>
<dbReference type="NCBIfam" id="TIGR01953">
    <property type="entry name" value="NusA"/>
    <property type="match status" value="1"/>
</dbReference>
<dbReference type="Pfam" id="PF13184">
    <property type="entry name" value="KH_NusA_1st"/>
    <property type="match status" value="1"/>
</dbReference>
<dbReference type="FunFam" id="3.30.1480.10:FF:000002">
    <property type="entry name" value="Transcription termination/antitermination protein NusA"/>
    <property type="match status" value="1"/>
</dbReference>
<dbReference type="PROSITE" id="PS50126">
    <property type="entry name" value="S1"/>
    <property type="match status" value="1"/>
</dbReference>
<dbReference type="SUPFAM" id="SSF50249">
    <property type="entry name" value="Nucleic acid-binding proteins"/>
    <property type="match status" value="1"/>
</dbReference>
<dbReference type="Pfam" id="PF00575">
    <property type="entry name" value="S1"/>
    <property type="match status" value="1"/>
</dbReference>
<dbReference type="SUPFAM" id="SSF54814">
    <property type="entry name" value="Prokaryotic type KH domain (KH-domain type II)"/>
    <property type="match status" value="2"/>
</dbReference>
<evidence type="ECO:0000256" key="2">
    <source>
        <dbReference type="ARBA" id="ARBA00022490"/>
    </source>
</evidence>
<dbReference type="InterPro" id="IPR015946">
    <property type="entry name" value="KH_dom-like_a/b"/>
</dbReference>
<dbReference type="GO" id="GO:0031564">
    <property type="term" value="P:transcription antitermination"/>
    <property type="evidence" value="ECO:0007669"/>
    <property type="project" value="UniProtKB-UniRule"/>
</dbReference>
<keyword evidence="4 7" id="KW-0694">RNA-binding</keyword>